<dbReference type="EMBL" id="LR746280">
    <property type="protein sequence ID" value="CAA7409874.1"/>
    <property type="molecule type" value="Genomic_DNA"/>
</dbReference>
<dbReference type="Proteomes" id="UP000663760">
    <property type="component" value="Chromosome 17"/>
</dbReference>
<organism evidence="2 3">
    <name type="scientific">Spirodela intermedia</name>
    <name type="common">Intermediate duckweed</name>
    <dbReference type="NCBI Taxonomy" id="51605"/>
    <lineage>
        <taxon>Eukaryota</taxon>
        <taxon>Viridiplantae</taxon>
        <taxon>Streptophyta</taxon>
        <taxon>Embryophyta</taxon>
        <taxon>Tracheophyta</taxon>
        <taxon>Spermatophyta</taxon>
        <taxon>Magnoliopsida</taxon>
        <taxon>Liliopsida</taxon>
        <taxon>Araceae</taxon>
        <taxon>Lemnoideae</taxon>
        <taxon>Spirodela</taxon>
    </lineage>
</organism>
<gene>
    <name evidence="2" type="ORF">SI8410_17020552</name>
</gene>
<evidence type="ECO:0000313" key="3">
    <source>
        <dbReference type="Proteomes" id="UP000663760"/>
    </source>
</evidence>
<feature type="region of interest" description="Disordered" evidence="1">
    <location>
        <begin position="13"/>
        <end position="50"/>
    </location>
</feature>
<feature type="compositionally biased region" description="Basic and acidic residues" evidence="1">
    <location>
        <begin position="34"/>
        <end position="50"/>
    </location>
</feature>
<protein>
    <submittedName>
        <fullName evidence="2">Uncharacterized protein</fullName>
    </submittedName>
</protein>
<accession>A0A7I8LKU9</accession>
<dbReference type="AlphaFoldDB" id="A0A7I8LKU9"/>
<name>A0A7I8LKU9_SPIIN</name>
<evidence type="ECO:0000256" key="1">
    <source>
        <dbReference type="SAM" id="MobiDB-lite"/>
    </source>
</evidence>
<proteinExistence type="predicted"/>
<reference evidence="2" key="1">
    <citation type="submission" date="2020-02" db="EMBL/GenBank/DDBJ databases">
        <authorList>
            <person name="Scholz U."/>
            <person name="Mascher M."/>
            <person name="Fiebig A."/>
        </authorList>
    </citation>
    <scope>NUCLEOTIDE SEQUENCE</scope>
</reference>
<sequence length="50" mass="5945">MCKLDRWRLHHFRLGDGERDSSPSAQETPAVRVQPDRRAKMKEPSFRYMA</sequence>
<keyword evidence="3" id="KW-1185">Reference proteome</keyword>
<evidence type="ECO:0000313" key="2">
    <source>
        <dbReference type="EMBL" id="CAA7409874.1"/>
    </source>
</evidence>